<dbReference type="InterPro" id="IPR000212">
    <property type="entry name" value="DNA_helicase_UvrD/REP"/>
</dbReference>
<feature type="domain" description="UvrD-like helicase C-terminal" evidence="12">
    <location>
        <begin position="469"/>
        <end position="767"/>
    </location>
</feature>
<dbReference type="GO" id="GO:0005829">
    <property type="term" value="C:cytosol"/>
    <property type="evidence" value="ECO:0007669"/>
    <property type="project" value="TreeGrafter"/>
</dbReference>
<dbReference type="GO" id="GO:0000725">
    <property type="term" value="P:recombinational repair"/>
    <property type="evidence" value="ECO:0007669"/>
    <property type="project" value="TreeGrafter"/>
</dbReference>
<keyword evidence="4 10" id="KW-0067">ATP-binding</keyword>
<evidence type="ECO:0000259" key="11">
    <source>
        <dbReference type="PROSITE" id="PS51198"/>
    </source>
</evidence>
<evidence type="ECO:0000313" key="14">
    <source>
        <dbReference type="Proteomes" id="UP000622604"/>
    </source>
</evidence>
<evidence type="ECO:0000256" key="7">
    <source>
        <dbReference type="ARBA" id="ARBA00034808"/>
    </source>
</evidence>
<dbReference type="PROSITE" id="PS51217">
    <property type="entry name" value="UVRD_HELICASE_CTER"/>
    <property type="match status" value="1"/>
</dbReference>
<name>A0A8H9IH96_9ALTE</name>
<keyword evidence="1 10" id="KW-0547">Nucleotide-binding</keyword>
<organism evidence="13 14">
    <name type="scientific">Paraglaciecola chathamensis</name>
    <dbReference type="NCBI Taxonomy" id="368405"/>
    <lineage>
        <taxon>Bacteria</taxon>
        <taxon>Pseudomonadati</taxon>
        <taxon>Pseudomonadota</taxon>
        <taxon>Gammaproteobacteria</taxon>
        <taxon>Alteromonadales</taxon>
        <taxon>Alteromonadaceae</taxon>
        <taxon>Paraglaciecola</taxon>
    </lineage>
</organism>
<protein>
    <recommendedName>
        <fullName evidence="7">DNA 3'-5' helicase</fullName>
        <ecNumber evidence="7">5.6.2.4</ecNumber>
    </recommendedName>
    <alternativeName>
        <fullName evidence="8">DNA 3'-5' helicase II</fullName>
    </alternativeName>
</protein>
<dbReference type="GO" id="GO:0016787">
    <property type="term" value="F:hydrolase activity"/>
    <property type="evidence" value="ECO:0007669"/>
    <property type="project" value="UniProtKB-UniRule"/>
</dbReference>
<reference evidence="13" key="1">
    <citation type="journal article" date="2014" name="Int. J. Syst. Evol. Microbiol.">
        <title>Complete genome sequence of Corynebacterium casei LMG S-19264T (=DSM 44701T), isolated from a smear-ripened cheese.</title>
        <authorList>
            <consortium name="US DOE Joint Genome Institute (JGI-PGF)"/>
            <person name="Walter F."/>
            <person name="Albersmeier A."/>
            <person name="Kalinowski J."/>
            <person name="Ruckert C."/>
        </authorList>
    </citation>
    <scope>NUCLEOTIDE SEQUENCE</scope>
    <source>
        <strain evidence="13">KCTC 32337</strain>
    </source>
</reference>
<dbReference type="GO" id="GO:0033202">
    <property type="term" value="C:DNA helicase complex"/>
    <property type="evidence" value="ECO:0007669"/>
    <property type="project" value="TreeGrafter"/>
</dbReference>
<dbReference type="RefSeq" id="WP_013755368.1">
    <property type="nucleotide sequence ID" value="NZ_BMZC01000014.1"/>
</dbReference>
<accession>A0A8H9IH96</accession>
<dbReference type="Pfam" id="PF00580">
    <property type="entry name" value="UvrD-helicase"/>
    <property type="match status" value="1"/>
</dbReference>
<gene>
    <name evidence="13" type="ORF">GCM10011274_40290</name>
</gene>
<dbReference type="Gene3D" id="3.40.50.300">
    <property type="entry name" value="P-loop containing nucleotide triphosphate hydrolases"/>
    <property type="match status" value="3"/>
</dbReference>
<comment type="catalytic activity">
    <reaction evidence="6">
        <text>Couples ATP hydrolysis with the unwinding of duplex DNA by translocating in the 3'-5' direction.</text>
        <dbReference type="EC" id="5.6.2.4"/>
    </reaction>
</comment>
<dbReference type="AlphaFoldDB" id="A0A8H9IH96"/>
<comment type="caution">
    <text evidence="13">The sequence shown here is derived from an EMBL/GenBank/DDBJ whole genome shotgun (WGS) entry which is preliminary data.</text>
</comment>
<dbReference type="GO" id="GO:0043138">
    <property type="term" value="F:3'-5' DNA helicase activity"/>
    <property type="evidence" value="ECO:0007669"/>
    <property type="project" value="UniProtKB-EC"/>
</dbReference>
<evidence type="ECO:0000313" key="13">
    <source>
        <dbReference type="EMBL" id="GGZ78082.1"/>
    </source>
</evidence>
<feature type="binding site" evidence="10">
    <location>
        <begin position="21"/>
        <end position="28"/>
    </location>
    <ligand>
        <name>ATP</name>
        <dbReference type="ChEBI" id="CHEBI:30616"/>
    </ligand>
</feature>
<keyword evidence="2 10" id="KW-0378">Hydrolase</keyword>
<evidence type="ECO:0000256" key="4">
    <source>
        <dbReference type="ARBA" id="ARBA00022840"/>
    </source>
</evidence>
<evidence type="ECO:0000256" key="2">
    <source>
        <dbReference type="ARBA" id="ARBA00022801"/>
    </source>
</evidence>
<evidence type="ECO:0000256" key="1">
    <source>
        <dbReference type="ARBA" id="ARBA00022741"/>
    </source>
</evidence>
<dbReference type="EC" id="5.6.2.4" evidence="7"/>
<dbReference type="Proteomes" id="UP000622604">
    <property type="component" value="Unassembled WGS sequence"/>
</dbReference>
<dbReference type="PANTHER" id="PTHR11070">
    <property type="entry name" value="UVRD / RECB / PCRA DNA HELICASE FAMILY MEMBER"/>
    <property type="match status" value="1"/>
</dbReference>
<evidence type="ECO:0000256" key="8">
    <source>
        <dbReference type="ARBA" id="ARBA00034923"/>
    </source>
</evidence>
<keyword evidence="3 10" id="KW-0347">Helicase</keyword>
<dbReference type="Pfam" id="PF13361">
    <property type="entry name" value="UvrD_C"/>
    <property type="match status" value="1"/>
</dbReference>
<dbReference type="InterPro" id="IPR014016">
    <property type="entry name" value="UvrD-like_ATP-bd"/>
</dbReference>
<dbReference type="EMBL" id="BMZC01000014">
    <property type="protein sequence ID" value="GGZ78082.1"/>
    <property type="molecule type" value="Genomic_DNA"/>
</dbReference>
<dbReference type="GO" id="GO:0003677">
    <property type="term" value="F:DNA binding"/>
    <property type="evidence" value="ECO:0007669"/>
    <property type="project" value="InterPro"/>
</dbReference>
<dbReference type="InterPro" id="IPR014017">
    <property type="entry name" value="DNA_helicase_UvrD-like_C"/>
</dbReference>
<dbReference type="SUPFAM" id="SSF52540">
    <property type="entry name" value="P-loop containing nucleoside triphosphate hydrolases"/>
    <property type="match status" value="1"/>
</dbReference>
<evidence type="ECO:0000256" key="9">
    <source>
        <dbReference type="ARBA" id="ARBA00048988"/>
    </source>
</evidence>
<evidence type="ECO:0000256" key="3">
    <source>
        <dbReference type="ARBA" id="ARBA00022806"/>
    </source>
</evidence>
<comment type="catalytic activity">
    <reaction evidence="9">
        <text>ATP + H2O = ADP + phosphate + H(+)</text>
        <dbReference type="Rhea" id="RHEA:13065"/>
        <dbReference type="ChEBI" id="CHEBI:15377"/>
        <dbReference type="ChEBI" id="CHEBI:15378"/>
        <dbReference type="ChEBI" id="CHEBI:30616"/>
        <dbReference type="ChEBI" id="CHEBI:43474"/>
        <dbReference type="ChEBI" id="CHEBI:456216"/>
        <dbReference type="EC" id="5.6.2.4"/>
    </reaction>
</comment>
<reference evidence="13" key="2">
    <citation type="submission" date="2020-09" db="EMBL/GenBank/DDBJ databases">
        <authorList>
            <person name="Sun Q."/>
            <person name="Kim S."/>
        </authorList>
    </citation>
    <scope>NUCLEOTIDE SEQUENCE</scope>
    <source>
        <strain evidence="13">KCTC 32337</strain>
    </source>
</reference>
<dbReference type="PANTHER" id="PTHR11070:SF2">
    <property type="entry name" value="ATP-DEPENDENT DNA HELICASE SRS2"/>
    <property type="match status" value="1"/>
</dbReference>
<dbReference type="GO" id="GO:0005524">
    <property type="term" value="F:ATP binding"/>
    <property type="evidence" value="ECO:0007669"/>
    <property type="project" value="UniProtKB-UniRule"/>
</dbReference>
<evidence type="ECO:0000259" key="12">
    <source>
        <dbReference type="PROSITE" id="PS51217"/>
    </source>
</evidence>
<sequence length="1108" mass="124807">MLDFEVRENLKHLSTSKLVKAPAGSGKTTESVKYFLNSLLDCKYPESTLFMTFTNQATSEFRERVISYLRIAQSNTPPKSAHEMDMYSLAKKVLQRDKELGWGLLSNPNRLEIKTIDALCANIVASSPLGSEMGAVGKVSERPQELYLCAAKKLLSGYEGEGRAGADIRNLLSKFNNNFEMAAKTLAEMLPYRDQWLPLVYQHTESERKAKLEEHNAKLMLILSEPGMNILSLVEDKIFDILELTGQFTREPNFTFSNVTQIDDSLICSLAAVKNFLFTKELKLRKSFTKAQGLKAASSFKDPDEKAAAKELKESAVALLSELSATPLEEEGQIFLRICDPHYTESECSMLTSILEILPRLTGELLLAFKAKGECDFVEMQTAALRALGDETSPGKALLRLDNRLRHILVDEFQDCSPFQLKLLKRLTSGWLPDDGRTLYLVGDPMQSIYLFRGSDVGLFIGAAENGIGDIPLSVHQLTSNYRSQAGLIDWVNEKFEQSFGDIEDRNIGATTYNPSEACKPRIDDEAVSMTLYSGHGWEQSQAKHIVNEIHKITNQEPDATIAVLGRTRSDLADVIEQMKANEVHHKAIDIHKLTTLSCITDLTALTRSICHLADKQAWVGLMRSPFVGLSLKELEIACTCAGEQRARTKDVLLYNLSNERVQEALEPQSRDRLKVVLRVIRKSQSHLGRKSLDKIVKGAFYALGGLSLLKDKSELRAIESFFAELAKMSIDTFSVDRLAEHVSTLYAPVEQSNGKVTVLTKHKAKGLEFDYVFIPHAHKPIRPSHTTLINFETITQDDAALAILSPDTKSTLEQTRMNHFIRALKTRKAQQEAIRLAYVACTRAKKKMFISGESKSIYPVSSMLGILSVTQGQCLEVSSEQEFISQKSSEPRRALLSNPNTKLLPEGDSLASFRGIIHTENENLPTMNWLKEGNRIIGIVVHKAIETIAHLGWDTYFANDLSKYRSLWRVQLFQEGLQESNLVYAIREIEYQLTKLKKSDYMSWVLQQENIEVEKPIYIKTLGKLKKYILDITFTVENTRYLIDTKTSRPEDGESHEEFAKRMLATHAEKMNSYKKCFLDAKQIEIGLYLSSIGKMAVYNFEYKKAA</sequence>
<dbReference type="Gene3D" id="1.10.486.10">
    <property type="entry name" value="PCRA, domain 4"/>
    <property type="match status" value="1"/>
</dbReference>
<dbReference type="InterPro" id="IPR027417">
    <property type="entry name" value="P-loop_NTPase"/>
</dbReference>
<evidence type="ECO:0000256" key="5">
    <source>
        <dbReference type="ARBA" id="ARBA00023235"/>
    </source>
</evidence>
<proteinExistence type="predicted"/>
<evidence type="ECO:0000256" key="6">
    <source>
        <dbReference type="ARBA" id="ARBA00034617"/>
    </source>
</evidence>
<feature type="domain" description="UvrD-like helicase ATP-binding" evidence="11">
    <location>
        <begin position="1"/>
        <end position="485"/>
    </location>
</feature>
<evidence type="ECO:0000256" key="10">
    <source>
        <dbReference type="PROSITE-ProRule" id="PRU00560"/>
    </source>
</evidence>
<dbReference type="PROSITE" id="PS51198">
    <property type="entry name" value="UVRD_HELICASE_ATP_BIND"/>
    <property type="match status" value="1"/>
</dbReference>
<keyword evidence="5" id="KW-0413">Isomerase</keyword>